<dbReference type="GO" id="GO:0005829">
    <property type="term" value="C:cytosol"/>
    <property type="evidence" value="ECO:0007669"/>
    <property type="project" value="TreeGrafter"/>
</dbReference>
<dbReference type="GO" id="GO:0004803">
    <property type="term" value="F:transposase activity"/>
    <property type="evidence" value="ECO:0007669"/>
    <property type="project" value="TreeGrafter"/>
</dbReference>
<dbReference type="Proteomes" id="UP000028523">
    <property type="component" value="Unassembled WGS sequence"/>
</dbReference>
<feature type="non-terminal residue" evidence="2">
    <location>
        <position position="50"/>
    </location>
</feature>
<evidence type="ECO:0000313" key="3">
    <source>
        <dbReference type="Proteomes" id="UP000028523"/>
    </source>
</evidence>
<dbReference type="Pfam" id="PF13936">
    <property type="entry name" value="HTH_38"/>
    <property type="match status" value="1"/>
</dbReference>
<gene>
    <name evidence="2" type="primary">tra8</name>
    <name evidence="2" type="ORF">P271_903</name>
</gene>
<sequence>MKTYKHLTKEERCLIYFLWNKEKYSMNKIAKILNKNKSTISRELKRNTSS</sequence>
<dbReference type="PANTHER" id="PTHR10948:SF23">
    <property type="entry name" value="TRANSPOSASE INSI FOR INSERTION SEQUENCE ELEMENT IS30A-RELATED"/>
    <property type="match status" value="1"/>
</dbReference>
<keyword evidence="3" id="KW-1185">Reference proteome</keyword>
<dbReference type="EMBL" id="AWQU01000001">
    <property type="protein sequence ID" value="KFB08030.1"/>
    <property type="molecule type" value="Genomic_DNA"/>
</dbReference>
<dbReference type="SUPFAM" id="SSF46785">
    <property type="entry name" value="Winged helix' DNA-binding domain"/>
    <property type="match status" value="1"/>
</dbReference>
<dbReference type="InterPro" id="IPR025246">
    <property type="entry name" value="IS30-like_HTH"/>
</dbReference>
<dbReference type="InterPro" id="IPR051917">
    <property type="entry name" value="Transposase-Integrase"/>
</dbReference>
<dbReference type="PANTHER" id="PTHR10948">
    <property type="entry name" value="TRANSPOSASE"/>
    <property type="match status" value="1"/>
</dbReference>
<dbReference type="InterPro" id="IPR036388">
    <property type="entry name" value="WH-like_DNA-bd_sf"/>
</dbReference>
<protein>
    <submittedName>
        <fullName evidence="2">Transposase</fullName>
    </submittedName>
</protein>
<feature type="domain" description="Transposase IS30-like HTH" evidence="1">
    <location>
        <begin position="4"/>
        <end position="47"/>
    </location>
</feature>
<comment type="caution">
    <text evidence="2">The sequence shown here is derived from an EMBL/GenBank/DDBJ whole genome shotgun (WGS) entry which is preliminary data.</text>
</comment>
<dbReference type="Gene3D" id="1.10.10.10">
    <property type="entry name" value="Winged helix-like DNA-binding domain superfamily/Winged helix DNA-binding domain"/>
    <property type="match status" value="1"/>
</dbReference>
<name>A0A084U4Z4_MALIO</name>
<dbReference type="RefSeq" id="WP_144240874.1">
    <property type="nucleotide sequence ID" value="NZ_AWQU01000001.1"/>
</dbReference>
<dbReference type="InterPro" id="IPR036390">
    <property type="entry name" value="WH_DNA-bd_sf"/>
</dbReference>
<proteinExistence type="predicted"/>
<reference evidence="2 3" key="1">
    <citation type="journal article" date="2014" name="PLoS ONE">
        <title>Reduction of Hydrogen Peroxide Accumulation and Toxicity by a Catalase from Mycoplasma iowae.</title>
        <authorList>
            <person name="Pritchard R.E."/>
            <person name="Prassinos A.J."/>
            <person name="Osborne J.D."/>
            <person name="Raviv Z."/>
            <person name="Balish M.F."/>
        </authorList>
    </citation>
    <scope>NUCLEOTIDE SEQUENCE [LARGE SCALE GENOMIC DNA]</scope>
    <source>
        <strain evidence="2 3">DK-CPA</strain>
    </source>
</reference>
<dbReference type="GO" id="GO:0032196">
    <property type="term" value="P:transposition"/>
    <property type="evidence" value="ECO:0007669"/>
    <property type="project" value="TreeGrafter"/>
</dbReference>
<accession>A0A084U4Z4</accession>
<dbReference type="AlphaFoldDB" id="A0A084U4Z4"/>
<organism evidence="2 3">
    <name type="scientific">Malacoplasma iowae DK-CPA</name>
    <dbReference type="NCBI Taxonomy" id="1394179"/>
    <lineage>
        <taxon>Bacteria</taxon>
        <taxon>Bacillati</taxon>
        <taxon>Mycoplasmatota</taxon>
        <taxon>Mycoplasmoidales</taxon>
        <taxon>Mycoplasmoidaceae</taxon>
        <taxon>Malacoplasma</taxon>
    </lineage>
</organism>
<evidence type="ECO:0000313" key="2">
    <source>
        <dbReference type="EMBL" id="KFB08030.1"/>
    </source>
</evidence>
<evidence type="ECO:0000259" key="1">
    <source>
        <dbReference type="Pfam" id="PF13936"/>
    </source>
</evidence>